<dbReference type="EMBL" id="LT985188">
    <property type="protein sequence ID" value="SPD87947.1"/>
    <property type="molecule type" value="Genomic_DNA"/>
</dbReference>
<dbReference type="EC" id="2.3.2.6" evidence="4"/>
<keyword evidence="6" id="KW-1185">Reference proteome</keyword>
<dbReference type="InterPro" id="IPR016181">
    <property type="entry name" value="Acyl_CoA_acyltransferase"/>
</dbReference>
<accession>A0A2N9JKF9</accession>
<keyword evidence="2 4" id="KW-0808">Transferase</keyword>
<dbReference type="InterPro" id="IPR042221">
    <property type="entry name" value="Leu/Phe-tRNA_Trfase_N"/>
</dbReference>
<comment type="catalytic activity">
    <reaction evidence="4">
        <text>N-terminal L-arginyl-[protein] + L-leucyl-tRNA(Leu) = N-terminal L-leucyl-L-arginyl-[protein] + tRNA(Leu) + H(+)</text>
        <dbReference type="Rhea" id="RHEA:50416"/>
        <dbReference type="Rhea" id="RHEA-COMP:9613"/>
        <dbReference type="Rhea" id="RHEA-COMP:9622"/>
        <dbReference type="Rhea" id="RHEA-COMP:12672"/>
        <dbReference type="Rhea" id="RHEA-COMP:12673"/>
        <dbReference type="ChEBI" id="CHEBI:15378"/>
        <dbReference type="ChEBI" id="CHEBI:64719"/>
        <dbReference type="ChEBI" id="CHEBI:78442"/>
        <dbReference type="ChEBI" id="CHEBI:78494"/>
        <dbReference type="ChEBI" id="CHEBI:133044"/>
        <dbReference type="EC" id="2.3.2.6"/>
    </reaction>
</comment>
<dbReference type="OrthoDB" id="9790282at2"/>
<dbReference type="AlphaFoldDB" id="A0A2N9JKF9"/>
<gene>
    <name evidence="4 5" type="primary">aat</name>
    <name evidence="5" type="ORF">MPLG2_2917</name>
</gene>
<sequence length="233" mass="25859">MSRPGIFGPARDWPAQDLIGLSDDVDPDLVVLAYRCGVFPMPLHNSWFPARMGWWSPMRRGVLLPDGLRVTRSLRKAAHHYTTTVDAAFDRVLAGCADPSRPHGWIDDDIVAVFTELHERGVVHSVETWTPDGRLAGGLYGVSIGGLFAGESMFHDRVIGRDASKVALLRLVTALTRDGVTDRMVDVQWRTDHLGSLGVIEIDRDEYLAVLDETLVLPAPDWTAERRLEPEVA</sequence>
<dbReference type="HAMAP" id="MF_00688">
    <property type="entry name" value="Leu_Phe_trans"/>
    <property type="match status" value="1"/>
</dbReference>
<keyword evidence="1 4" id="KW-0963">Cytoplasm</keyword>
<dbReference type="PANTHER" id="PTHR30098">
    <property type="entry name" value="LEUCYL/PHENYLALANYL-TRNA--PROTEIN TRANSFERASE"/>
    <property type="match status" value="1"/>
</dbReference>
<organism evidence="5 6">
    <name type="scientific">Micropruina glycogenica</name>
    <dbReference type="NCBI Taxonomy" id="75385"/>
    <lineage>
        <taxon>Bacteria</taxon>
        <taxon>Bacillati</taxon>
        <taxon>Actinomycetota</taxon>
        <taxon>Actinomycetes</taxon>
        <taxon>Propionibacteriales</taxon>
        <taxon>Nocardioidaceae</taxon>
        <taxon>Micropruina</taxon>
    </lineage>
</organism>
<comment type="subcellular location">
    <subcellularLocation>
        <location evidence="4">Cytoplasm</location>
    </subcellularLocation>
</comment>
<evidence type="ECO:0000313" key="6">
    <source>
        <dbReference type="Proteomes" id="UP000238164"/>
    </source>
</evidence>
<dbReference type="PANTHER" id="PTHR30098:SF2">
    <property type="entry name" value="LEUCYL_PHENYLALANYL-TRNA--PROTEIN TRANSFERASE"/>
    <property type="match status" value="1"/>
</dbReference>
<comment type="similarity">
    <text evidence="4">Belongs to the L/F-transferase family.</text>
</comment>
<comment type="catalytic activity">
    <reaction evidence="4">
        <text>N-terminal L-lysyl-[protein] + L-leucyl-tRNA(Leu) = N-terminal L-leucyl-L-lysyl-[protein] + tRNA(Leu) + H(+)</text>
        <dbReference type="Rhea" id="RHEA:12340"/>
        <dbReference type="Rhea" id="RHEA-COMP:9613"/>
        <dbReference type="Rhea" id="RHEA-COMP:9622"/>
        <dbReference type="Rhea" id="RHEA-COMP:12670"/>
        <dbReference type="Rhea" id="RHEA-COMP:12671"/>
        <dbReference type="ChEBI" id="CHEBI:15378"/>
        <dbReference type="ChEBI" id="CHEBI:65249"/>
        <dbReference type="ChEBI" id="CHEBI:78442"/>
        <dbReference type="ChEBI" id="CHEBI:78494"/>
        <dbReference type="ChEBI" id="CHEBI:133043"/>
        <dbReference type="EC" id="2.3.2.6"/>
    </reaction>
</comment>
<dbReference type="GO" id="GO:0005737">
    <property type="term" value="C:cytoplasm"/>
    <property type="evidence" value="ECO:0007669"/>
    <property type="project" value="UniProtKB-SubCell"/>
</dbReference>
<evidence type="ECO:0000313" key="5">
    <source>
        <dbReference type="EMBL" id="SPD87947.1"/>
    </source>
</evidence>
<dbReference type="InterPro" id="IPR042203">
    <property type="entry name" value="Leu/Phe-tRNA_Trfase_C"/>
</dbReference>
<name>A0A2N9JKF9_9ACTN</name>
<protein>
    <recommendedName>
        <fullName evidence="4">Leucyl/phenylalanyl-tRNA--protein transferase</fullName>
        <ecNumber evidence="4">2.3.2.6</ecNumber>
    </recommendedName>
    <alternativeName>
        <fullName evidence="4">L/F-transferase</fullName>
    </alternativeName>
    <alternativeName>
        <fullName evidence="4">Leucyltransferase</fullName>
    </alternativeName>
    <alternativeName>
        <fullName evidence="4">Phenyalanyltransferase</fullName>
    </alternativeName>
</protein>
<dbReference type="Gene3D" id="3.30.70.3550">
    <property type="entry name" value="Leucyl/phenylalanyl-tRNA-protein transferase, N-terminal domain"/>
    <property type="match status" value="1"/>
</dbReference>
<dbReference type="Proteomes" id="UP000238164">
    <property type="component" value="Chromosome 1"/>
</dbReference>
<dbReference type="InterPro" id="IPR004616">
    <property type="entry name" value="Leu/Phe-tRNA_Trfase"/>
</dbReference>
<dbReference type="KEGG" id="mgg:MPLG2_2917"/>
<dbReference type="GO" id="GO:0008914">
    <property type="term" value="F:leucyl-tRNA--protein transferase activity"/>
    <property type="evidence" value="ECO:0007669"/>
    <property type="project" value="UniProtKB-UniRule"/>
</dbReference>
<evidence type="ECO:0000256" key="1">
    <source>
        <dbReference type="ARBA" id="ARBA00022490"/>
    </source>
</evidence>
<dbReference type="RefSeq" id="WP_105186567.1">
    <property type="nucleotide sequence ID" value="NZ_BAAAGO010000008.1"/>
</dbReference>
<proteinExistence type="inferred from homology"/>
<reference evidence="5 6" key="1">
    <citation type="submission" date="2018-02" db="EMBL/GenBank/DDBJ databases">
        <authorList>
            <person name="Cohen D.B."/>
            <person name="Kent A.D."/>
        </authorList>
    </citation>
    <scope>NUCLEOTIDE SEQUENCE [LARGE SCALE GENOMIC DNA]</scope>
    <source>
        <strain evidence="5">1</strain>
    </source>
</reference>
<dbReference type="Pfam" id="PF03588">
    <property type="entry name" value="Leu_Phe_trans"/>
    <property type="match status" value="1"/>
</dbReference>
<comment type="function">
    <text evidence="4">Functions in the N-end rule pathway of protein degradation where it conjugates Leu, Phe and, less efficiently, Met from aminoacyl-tRNAs to the N-termini of proteins containing an N-terminal arginine or lysine.</text>
</comment>
<evidence type="ECO:0000256" key="4">
    <source>
        <dbReference type="HAMAP-Rule" id="MF_00688"/>
    </source>
</evidence>
<keyword evidence="3 4" id="KW-0012">Acyltransferase</keyword>
<dbReference type="SUPFAM" id="SSF55729">
    <property type="entry name" value="Acyl-CoA N-acyltransferases (Nat)"/>
    <property type="match status" value="1"/>
</dbReference>
<evidence type="ECO:0000256" key="3">
    <source>
        <dbReference type="ARBA" id="ARBA00023315"/>
    </source>
</evidence>
<evidence type="ECO:0000256" key="2">
    <source>
        <dbReference type="ARBA" id="ARBA00022679"/>
    </source>
</evidence>
<dbReference type="Gene3D" id="3.40.630.70">
    <property type="entry name" value="Leucyl/phenylalanyl-tRNA-protein transferase, C-terminal domain"/>
    <property type="match status" value="1"/>
</dbReference>
<comment type="catalytic activity">
    <reaction evidence="4">
        <text>L-phenylalanyl-tRNA(Phe) + an N-terminal L-alpha-aminoacyl-[protein] = an N-terminal L-phenylalanyl-L-alpha-aminoacyl-[protein] + tRNA(Phe)</text>
        <dbReference type="Rhea" id="RHEA:43632"/>
        <dbReference type="Rhea" id="RHEA-COMP:9668"/>
        <dbReference type="Rhea" id="RHEA-COMP:9699"/>
        <dbReference type="Rhea" id="RHEA-COMP:10636"/>
        <dbReference type="Rhea" id="RHEA-COMP:10637"/>
        <dbReference type="ChEBI" id="CHEBI:78442"/>
        <dbReference type="ChEBI" id="CHEBI:78531"/>
        <dbReference type="ChEBI" id="CHEBI:78597"/>
        <dbReference type="ChEBI" id="CHEBI:83561"/>
        <dbReference type="EC" id="2.3.2.6"/>
    </reaction>
</comment>
<dbReference type="NCBIfam" id="TIGR00667">
    <property type="entry name" value="aat"/>
    <property type="match status" value="1"/>
</dbReference>
<dbReference type="GO" id="GO:0030163">
    <property type="term" value="P:protein catabolic process"/>
    <property type="evidence" value="ECO:0007669"/>
    <property type="project" value="UniProtKB-UniRule"/>
</dbReference>